<evidence type="ECO:0000256" key="1">
    <source>
        <dbReference type="SAM" id="Phobius"/>
    </source>
</evidence>
<dbReference type="RefSeq" id="WP_015158555.1">
    <property type="nucleotide sequence ID" value="NC_019697.1"/>
</dbReference>
<dbReference type="OrthoDB" id="1162833at2"/>
<feature type="transmembrane region" description="Helical" evidence="1">
    <location>
        <begin position="12"/>
        <end position="33"/>
    </location>
</feature>
<feature type="transmembrane region" description="Helical" evidence="1">
    <location>
        <begin position="53"/>
        <end position="72"/>
    </location>
</feature>
<dbReference type="STRING" id="1173020.Cha6605_1144"/>
<accession>K9UBA2</accession>
<gene>
    <name evidence="2" type="ORF">Cha6605_1144</name>
</gene>
<protein>
    <submittedName>
        <fullName evidence="2">Uncharacterized protein</fullName>
    </submittedName>
</protein>
<reference evidence="2 3" key="1">
    <citation type="submission" date="2012-05" db="EMBL/GenBank/DDBJ databases">
        <title>Finished chromosome of genome of Chamaesiphon sp. PCC 6605.</title>
        <authorList>
            <consortium name="US DOE Joint Genome Institute"/>
            <person name="Gugger M."/>
            <person name="Coursin T."/>
            <person name="Rippka R."/>
            <person name="Tandeau De Marsac N."/>
            <person name="Huntemann M."/>
            <person name="Wei C.-L."/>
            <person name="Han J."/>
            <person name="Detter J.C."/>
            <person name="Han C."/>
            <person name="Tapia R."/>
            <person name="Chen A."/>
            <person name="Kyrpides N."/>
            <person name="Mavromatis K."/>
            <person name="Markowitz V."/>
            <person name="Szeto E."/>
            <person name="Ivanova N."/>
            <person name="Pagani I."/>
            <person name="Pati A."/>
            <person name="Goodwin L."/>
            <person name="Nordberg H.P."/>
            <person name="Cantor M.N."/>
            <person name="Hua S.X."/>
            <person name="Woyke T."/>
            <person name="Kerfeld C.A."/>
        </authorList>
    </citation>
    <scope>NUCLEOTIDE SEQUENCE [LARGE SCALE GENOMIC DNA]</scope>
    <source>
        <strain evidence="3">ATCC 27169 / PCC 6605</strain>
    </source>
</reference>
<organism evidence="2 3">
    <name type="scientific">Chamaesiphon minutus (strain ATCC 27169 / PCC 6605)</name>
    <dbReference type="NCBI Taxonomy" id="1173020"/>
    <lineage>
        <taxon>Bacteria</taxon>
        <taxon>Bacillati</taxon>
        <taxon>Cyanobacteriota</taxon>
        <taxon>Cyanophyceae</taxon>
        <taxon>Gomontiellales</taxon>
        <taxon>Chamaesiphonaceae</taxon>
        <taxon>Chamaesiphon</taxon>
    </lineage>
</organism>
<name>K9UBA2_CHAP6</name>
<keyword evidence="3" id="KW-1185">Reference proteome</keyword>
<evidence type="ECO:0000313" key="2">
    <source>
        <dbReference type="EMBL" id="AFY92367.1"/>
    </source>
</evidence>
<sequence>MMKITTTDIIKNGVWLTFPPLLFSLSLMTFLPNTLTPAQFNEGIPDVLVNIESIGRTFVFAMPAFFSIGISTTTQKRGLALYLAGVILYYLSYGTQNFFPSSDWSTSTLGFAASAYTNVFWTIGLGLLGEKFYFTKRLHYRPIFYIVPAVIFAISHTIHAVIYHQQSFN</sequence>
<dbReference type="AlphaFoldDB" id="K9UBA2"/>
<dbReference type="EMBL" id="CP003600">
    <property type="protein sequence ID" value="AFY92367.1"/>
    <property type="molecule type" value="Genomic_DNA"/>
</dbReference>
<dbReference type="HOGENOM" id="CLU_1607793_0_0_3"/>
<keyword evidence="1" id="KW-1133">Transmembrane helix</keyword>
<dbReference type="KEGG" id="cmp:Cha6605_1144"/>
<feature type="transmembrane region" description="Helical" evidence="1">
    <location>
        <begin position="142"/>
        <end position="163"/>
    </location>
</feature>
<keyword evidence="1" id="KW-0812">Transmembrane</keyword>
<dbReference type="Proteomes" id="UP000010366">
    <property type="component" value="Chromosome"/>
</dbReference>
<feature type="transmembrane region" description="Helical" evidence="1">
    <location>
        <begin position="79"/>
        <end position="99"/>
    </location>
</feature>
<dbReference type="eggNOG" id="ENOG5032XRW">
    <property type="taxonomic scope" value="Bacteria"/>
</dbReference>
<feature type="transmembrane region" description="Helical" evidence="1">
    <location>
        <begin position="111"/>
        <end position="130"/>
    </location>
</feature>
<proteinExistence type="predicted"/>
<keyword evidence="1" id="KW-0472">Membrane</keyword>
<evidence type="ECO:0000313" key="3">
    <source>
        <dbReference type="Proteomes" id="UP000010366"/>
    </source>
</evidence>